<protein>
    <submittedName>
        <fullName evidence="1">Uncharacterized protein</fullName>
    </submittedName>
</protein>
<organism evidence="1 2">
    <name type="scientific">Aspergillus luchuensis (strain CBS 106.47)</name>
    <dbReference type="NCBI Taxonomy" id="1137211"/>
    <lineage>
        <taxon>Eukaryota</taxon>
        <taxon>Fungi</taxon>
        <taxon>Dikarya</taxon>
        <taxon>Ascomycota</taxon>
        <taxon>Pezizomycotina</taxon>
        <taxon>Eurotiomycetes</taxon>
        <taxon>Eurotiomycetidae</taxon>
        <taxon>Eurotiales</taxon>
        <taxon>Aspergillaceae</taxon>
        <taxon>Aspergillus</taxon>
        <taxon>Aspergillus subgen. Circumdati</taxon>
    </lineage>
</organism>
<evidence type="ECO:0000313" key="1">
    <source>
        <dbReference type="EMBL" id="OJZ80392.1"/>
    </source>
</evidence>
<name>A0A1M3T0X7_ASPLC</name>
<reference evidence="2" key="1">
    <citation type="journal article" date="2017" name="Genome Biol.">
        <title>Comparative genomics reveals high biological diversity and specific adaptations in the industrially and medically important fungal genus Aspergillus.</title>
        <authorList>
            <person name="de Vries R.P."/>
            <person name="Riley R."/>
            <person name="Wiebenga A."/>
            <person name="Aguilar-Osorio G."/>
            <person name="Amillis S."/>
            <person name="Uchima C.A."/>
            <person name="Anderluh G."/>
            <person name="Asadollahi M."/>
            <person name="Askin M."/>
            <person name="Barry K."/>
            <person name="Battaglia E."/>
            <person name="Bayram O."/>
            <person name="Benocci T."/>
            <person name="Braus-Stromeyer S.A."/>
            <person name="Caldana C."/>
            <person name="Canovas D."/>
            <person name="Cerqueira G.C."/>
            <person name="Chen F."/>
            <person name="Chen W."/>
            <person name="Choi C."/>
            <person name="Clum A."/>
            <person name="Dos Santos R.A."/>
            <person name="Damasio A.R."/>
            <person name="Diallinas G."/>
            <person name="Emri T."/>
            <person name="Fekete E."/>
            <person name="Flipphi M."/>
            <person name="Freyberg S."/>
            <person name="Gallo A."/>
            <person name="Gournas C."/>
            <person name="Habgood R."/>
            <person name="Hainaut M."/>
            <person name="Harispe M.L."/>
            <person name="Henrissat B."/>
            <person name="Hilden K.S."/>
            <person name="Hope R."/>
            <person name="Hossain A."/>
            <person name="Karabika E."/>
            <person name="Karaffa L."/>
            <person name="Karanyi Z."/>
            <person name="Krasevec N."/>
            <person name="Kuo A."/>
            <person name="Kusch H."/>
            <person name="LaButti K."/>
            <person name="Lagendijk E.L."/>
            <person name="Lapidus A."/>
            <person name="Levasseur A."/>
            <person name="Lindquist E."/>
            <person name="Lipzen A."/>
            <person name="Logrieco A.F."/>
            <person name="MacCabe A."/>
            <person name="Maekelae M.R."/>
            <person name="Malavazi I."/>
            <person name="Melin P."/>
            <person name="Meyer V."/>
            <person name="Mielnichuk N."/>
            <person name="Miskei M."/>
            <person name="Molnar A.P."/>
            <person name="Mule G."/>
            <person name="Ngan C.Y."/>
            <person name="Orejas M."/>
            <person name="Orosz E."/>
            <person name="Ouedraogo J.P."/>
            <person name="Overkamp K.M."/>
            <person name="Park H.-S."/>
            <person name="Perrone G."/>
            <person name="Piumi F."/>
            <person name="Punt P.J."/>
            <person name="Ram A.F."/>
            <person name="Ramon A."/>
            <person name="Rauscher S."/>
            <person name="Record E."/>
            <person name="Riano-Pachon D.M."/>
            <person name="Robert V."/>
            <person name="Roehrig J."/>
            <person name="Ruller R."/>
            <person name="Salamov A."/>
            <person name="Salih N.S."/>
            <person name="Samson R.A."/>
            <person name="Sandor E."/>
            <person name="Sanguinetti M."/>
            <person name="Schuetze T."/>
            <person name="Sepcic K."/>
            <person name="Shelest E."/>
            <person name="Sherlock G."/>
            <person name="Sophianopoulou V."/>
            <person name="Squina F.M."/>
            <person name="Sun H."/>
            <person name="Susca A."/>
            <person name="Todd R.B."/>
            <person name="Tsang A."/>
            <person name="Unkles S.E."/>
            <person name="van de Wiele N."/>
            <person name="van Rossen-Uffink D."/>
            <person name="Oliveira J.V."/>
            <person name="Vesth T.C."/>
            <person name="Visser J."/>
            <person name="Yu J.-H."/>
            <person name="Zhou M."/>
            <person name="Andersen M.R."/>
            <person name="Archer D.B."/>
            <person name="Baker S.E."/>
            <person name="Benoit I."/>
            <person name="Brakhage A.A."/>
            <person name="Braus G.H."/>
            <person name="Fischer R."/>
            <person name="Frisvad J.C."/>
            <person name="Goldman G.H."/>
            <person name="Houbraken J."/>
            <person name="Oakley B."/>
            <person name="Pocsi I."/>
            <person name="Scazzocchio C."/>
            <person name="Seiboth B."/>
            <person name="vanKuyk P.A."/>
            <person name="Wortman J."/>
            <person name="Dyer P.S."/>
            <person name="Grigoriev I.V."/>
        </authorList>
    </citation>
    <scope>NUCLEOTIDE SEQUENCE [LARGE SCALE GENOMIC DNA]</scope>
    <source>
        <strain evidence="2">CBS 106.47</strain>
    </source>
</reference>
<proteinExistence type="predicted"/>
<gene>
    <name evidence="1" type="ORF">ASPFODRAFT_457251</name>
</gene>
<dbReference type="EMBL" id="KV878255">
    <property type="protein sequence ID" value="OJZ80392.1"/>
    <property type="molecule type" value="Genomic_DNA"/>
</dbReference>
<dbReference type="AlphaFoldDB" id="A0A1M3T0X7"/>
<sequence>MAYLMAIRTCLDCFSDASGFRRLPLSFPVICGPCDIRNYEWRHRTRRCRKLNNGQLSVFHEFPLLRITISEMVNAHASISPFIILGCKAGELTSEKQYICYLIHF</sequence>
<dbReference type="Proteomes" id="UP000184063">
    <property type="component" value="Unassembled WGS sequence"/>
</dbReference>
<accession>A0A1M3T0X7</accession>
<dbReference type="VEuPathDB" id="FungiDB:ASPFODRAFT_457251"/>
<evidence type="ECO:0000313" key="2">
    <source>
        <dbReference type="Proteomes" id="UP000184063"/>
    </source>
</evidence>